<keyword evidence="3" id="KW-1185">Reference proteome</keyword>
<reference evidence="1 4" key="2">
    <citation type="submission" date="2021-01" db="EMBL/GenBank/DDBJ databases">
        <title>Whole genome shotgun sequence of Actinoplanes capillaceus NBRC 16408.</title>
        <authorList>
            <person name="Komaki H."/>
            <person name="Tamura T."/>
        </authorList>
    </citation>
    <scope>NUCLEOTIDE SEQUENCE [LARGE SCALE GENOMIC DNA]</scope>
    <source>
        <strain evidence="1 4">NBRC 16408</strain>
    </source>
</reference>
<evidence type="ECO:0000313" key="1">
    <source>
        <dbReference type="EMBL" id="GID48849.1"/>
    </source>
</evidence>
<dbReference type="AlphaFoldDB" id="A0A7W5ABP3"/>
<comment type="caution">
    <text evidence="2">The sequence shown here is derived from an EMBL/GenBank/DDBJ whole genome shotgun (WGS) entry which is preliminary data.</text>
</comment>
<protein>
    <recommendedName>
        <fullName evidence="5">DUF2180 family protein</fullName>
    </recommendedName>
</protein>
<gene>
    <name evidence="1" type="ORF">Aca07nite_61240</name>
    <name evidence="2" type="ORF">FHR83_000981</name>
</gene>
<accession>A0A7W5ABP3</accession>
<dbReference type="Proteomes" id="UP000590749">
    <property type="component" value="Unassembled WGS sequence"/>
</dbReference>
<sequence length="71" mass="7913">MLCWFCAEGARAICRFCGRGVCAEHARFGPYLLEVTRSARRDRAEALVVEDAVQCGTCRPRPQPVAMPELD</sequence>
<evidence type="ECO:0000313" key="3">
    <source>
        <dbReference type="Proteomes" id="UP000590749"/>
    </source>
</evidence>
<dbReference type="EMBL" id="BOMF01000109">
    <property type="protein sequence ID" value="GID48849.1"/>
    <property type="molecule type" value="Genomic_DNA"/>
</dbReference>
<evidence type="ECO:0000313" key="4">
    <source>
        <dbReference type="Proteomes" id="UP000645640"/>
    </source>
</evidence>
<dbReference type="RefSeq" id="WP_183216903.1">
    <property type="nucleotide sequence ID" value="NZ_BAAAGQ010000040.1"/>
</dbReference>
<evidence type="ECO:0000313" key="2">
    <source>
        <dbReference type="EMBL" id="MBB3093347.1"/>
    </source>
</evidence>
<reference evidence="2 3" key="1">
    <citation type="submission" date="2020-08" db="EMBL/GenBank/DDBJ databases">
        <title>Genomic Encyclopedia of Type Strains, Phase III (KMG-III): the genomes of soil and plant-associated and newly described type strains.</title>
        <authorList>
            <person name="Whitman W."/>
        </authorList>
    </citation>
    <scope>NUCLEOTIDE SEQUENCE [LARGE SCALE GENOMIC DNA]</scope>
    <source>
        <strain evidence="2 3">CECT 3287</strain>
    </source>
</reference>
<organism evidence="2 3">
    <name type="scientific">Actinoplanes campanulatus</name>
    <dbReference type="NCBI Taxonomy" id="113559"/>
    <lineage>
        <taxon>Bacteria</taxon>
        <taxon>Bacillati</taxon>
        <taxon>Actinomycetota</taxon>
        <taxon>Actinomycetes</taxon>
        <taxon>Micromonosporales</taxon>
        <taxon>Micromonosporaceae</taxon>
        <taxon>Actinoplanes</taxon>
    </lineage>
</organism>
<dbReference type="EMBL" id="JACHXF010000001">
    <property type="protein sequence ID" value="MBB3093347.1"/>
    <property type="molecule type" value="Genomic_DNA"/>
</dbReference>
<name>A0A7W5ABP3_9ACTN</name>
<evidence type="ECO:0008006" key="5">
    <source>
        <dbReference type="Google" id="ProtNLM"/>
    </source>
</evidence>
<proteinExistence type="predicted"/>